<evidence type="ECO:0000256" key="1">
    <source>
        <dbReference type="SAM" id="Phobius"/>
    </source>
</evidence>
<dbReference type="AlphaFoldDB" id="A0AAV9AJ30"/>
<protein>
    <submittedName>
        <fullName evidence="2">Uncharacterized protein</fullName>
    </submittedName>
</protein>
<evidence type="ECO:0000313" key="2">
    <source>
        <dbReference type="EMBL" id="KAK1264151.1"/>
    </source>
</evidence>
<comment type="caution">
    <text evidence="2">The sequence shown here is derived from an EMBL/GenBank/DDBJ whole genome shotgun (WGS) entry which is preliminary data.</text>
</comment>
<evidence type="ECO:0000313" key="3">
    <source>
        <dbReference type="Proteomes" id="UP001179952"/>
    </source>
</evidence>
<sequence>MEEYPSKLLFSTVLTLCTVVQSLVVALIFERDYGRWMLSFNIDLLAVDFSVTNCRTHDIELFYYS</sequence>
<proteinExistence type="predicted"/>
<feature type="transmembrane region" description="Helical" evidence="1">
    <location>
        <begin position="6"/>
        <end position="29"/>
    </location>
</feature>
<organism evidence="2 3">
    <name type="scientific">Acorus gramineus</name>
    <name type="common">Dwarf sweet flag</name>
    <dbReference type="NCBI Taxonomy" id="55184"/>
    <lineage>
        <taxon>Eukaryota</taxon>
        <taxon>Viridiplantae</taxon>
        <taxon>Streptophyta</taxon>
        <taxon>Embryophyta</taxon>
        <taxon>Tracheophyta</taxon>
        <taxon>Spermatophyta</taxon>
        <taxon>Magnoliopsida</taxon>
        <taxon>Liliopsida</taxon>
        <taxon>Acoraceae</taxon>
        <taxon>Acorus</taxon>
    </lineage>
</organism>
<reference evidence="2" key="1">
    <citation type="journal article" date="2023" name="Nat. Commun.">
        <title>Diploid and tetraploid genomes of Acorus and the evolution of monocots.</title>
        <authorList>
            <person name="Ma L."/>
            <person name="Liu K.W."/>
            <person name="Li Z."/>
            <person name="Hsiao Y.Y."/>
            <person name="Qi Y."/>
            <person name="Fu T."/>
            <person name="Tang G.D."/>
            <person name="Zhang D."/>
            <person name="Sun W.H."/>
            <person name="Liu D.K."/>
            <person name="Li Y."/>
            <person name="Chen G.Z."/>
            <person name="Liu X.D."/>
            <person name="Liao X.Y."/>
            <person name="Jiang Y.T."/>
            <person name="Yu X."/>
            <person name="Hao Y."/>
            <person name="Huang J."/>
            <person name="Zhao X.W."/>
            <person name="Ke S."/>
            <person name="Chen Y.Y."/>
            <person name="Wu W.L."/>
            <person name="Hsu J.L."/>
            <person name="Lin Y.F."/>
            <person name="Huang M.D."/>
            <person name="Li C.Y."/>
            <person name="Huang L."/>
            <person name="Wang Z.W."/>
            <person name="Zhao X."/>
            <person name="Zhong W.Y."/>
            <person name="Peng D.H."/>
            <person name="Ahmad S."/>
            <person name="Lan S."/>
            <person name="Zhang J.S."/>
            <person name="Tsai W.C."/>
            <person name="Van de Peer Y."/>
            <person name="Liu Z.J."/>
        </authorList>
    </citation>
    <scope>NUCLEOTIDE SEQUENCE</scope>
    <source>
        <strain evidence="2">SCP</strain>
    </source>
</reference>
<reference evidence="2" key="2">
    <citation type="submission" date="2023-06" db="EMBL/GenBank/DDBJ databases">
        <authorList>
            <person name="Ma L."/>
            <person name="Liu K.-W."/>
            <person name="Li Z."/>
            <person name="Hsiao Y.-Y."/>
            <person name="Qi Y."/>
            <person name="Fu T."/>
            <person name="Tang G."/>
            <person name="Zhang D."/>
            <person name="Sun W.-H."/>
            <person name="Liu D.-K."/>
            <person name="Li Y."/>
            <person name="Chen G.-Z."/>
            <person name="Liu X.-D."/>
            <person name="Liao X.-Y."/>
            <person name="Jiang Y.-T."/>
            <person name="Yu X."/>
            <person name="Hao Y."/>
            <person name="Huang J."/>
            <person name="Zhao X.-W."/>
            <person name="Ke S."/>
            <person name="Chen Y.-Y."/>
            <person name="Wu W.-L."/>
            <person name="Hsu J.-L."/>
            <person name="Lin Y.-F."/>
            <person name="Huang M.-D."/>
            <person name="Li C.-Y."/>
            <person name="Huang L."/>
            <person name="Wang Z.-W."/>
            <person name="Zhao X."/>
            <person name="Zhong W.-Y."/>
            <person name="Peng D.-H."/>
            <person name="Ahmad S."/>
            <person name="Lan S."/>
            <person name="Zhang J.-S."/>
            <person name="Tsai W.-C."/>
            <person name="Van De Peer Y."/>
            <person name="Liu Z.-J."/>
        </authorList>
    </citation>
    <scope>NUCLEOTIDE SEQUENCE</scope>
    <source>
        <strain evidence="2">SCP</strain>
        <tissue evidence="2">Leaves</tissue>
    </source>
</reference>
<gene>
    <name evidence="2" type="ORF">QJS04_geneDACA008653</name>
</gene>
<keyword evidence="1" id="KW-0812">Transmembrane</keyword>
<keyword evidence="1" id="KW-0472">Membrane</keyword>
<accession>A0AAV9AJ30</accession>
<dbReference type="Proteomes" id="UP001179952">
    <property type="component" value="Unassembled WGS sequence"/>
</dbReference>
<dbReference type="EMBL" id="JAUJYN010000009">
    <property type="protein sequence ID" value="KAK1264151.1"/>
    <property type="molecule type" value="Genomic_DNA"/>
</dbReference>
<name>A0AAV9AJ30_ACOGR</name>
<keyword evidence="3" id="KW-1185">Reference proteome</keyword>
<keyword evidence="1" id="KW-1133">Transmembrane helix</keyword>